<feature type="region of interest" description="Disordered" evidence="1">
    <location>
        <begin position="142"/>
        <end position="169"/>
    </location>
</feature>
<protein>
    <submittedName>
        <fullName evidence="2">Uncharacterized protein</fullName>
    </submittedName>
</protein>
<keyword evidence="3" id="KW-1185">Reference proteome</keyword>
<dbReference type="AlphaFoldDB" id="W7MRE7"/>
<reference evidence="2 3" key="1">
    <citation type="journal article" date="2010" name="Nature">
        <title>Comparative genomics reveals mobile pathogenicity chromosomes in Fusarium.</title>
        <authorList>
            <person name="Ma L.J."/>
            <person name="van der Does H.C."/>
            <person name="Borkovich K.A."/>
            <person name="Coleman J.J."/>
            <person name="Daboussi M.J."/>
            <person name="Di Pietro A."/>
            <person name="Dufresne M."/>
            <person name="Freitag M."/>
            <person name="Grabherr M."/>
            <person name="Henrissat B."/>
            <person name="Houterman P.M."/>
            <person name="Kang S."/>
            <person name="Shim W.B."/>
            <person name="Woloshuk C."/>
            <person name="Xie X."/>
            <person name="Xu J.R."/>
            <person name="Antoniw J."/>
            <person name="Baker S.E."/>
            <person name="Bluhm B.H."/>
            <person name="Breakspear A."/>
            <person name="Brown D.W."/>
            <person name="Butchko R.A."/>
            <person name="Chapman S."/>
            <person name="Coulson R."/>
            <person name="Coutinho P.M."/>
            <person name="Danchin E.G."/>
            <person name="Diener A."/>
            <person name="Gale L.R."/>
            <person name="Gardiner D.M."/>
            <person name="Goff S."/>
            <person name="Hammond-Kosack K.E."/>
            <person name="Hilburn K."/>
            <person name="Hua-Van A."/>
            <person name="Jonkers W."/>
            <person name="Kazan K."/>
            <person name="Kodira C.D."/>
            <person name="Koehrsen M."/>
            <person name="Kumar L."/>
            <person name="Lee Y.H."/>
            <person name="Li L."/>
            <person name="Manners J.M."/>
            <person name="Miranda-Saavedra D."/>
            <person name="Mukherjee M."/>
            <person name="Park G."/>
            <person name="Park J."/>
            <person name="Park S.Y."/>
            <person name="Proctor R.H."/>
            <person name="Regev A."/>
            <person name="Ruiz-Roldan M.C."/>
            <person name="Sain D."/>
            <person name="Sakthikumar S."/>
            <person name="Sykes S."/>
            <person name="Schwartz D.C."/>
            <person name="Turgeon B.G."/>
            <person name="Wapinski I."/>
            <person name="Yoder O."/>
            <person name="Young S."/>
            <person name="Zeng Q."/>
            <person name="Zhou S."/>
            <person name="Galagan J."/>
            <person name="Cuomo C.A."/>
            <person name="Kistler H.C."/>
            <person name="Rep M."/>
        </authorList>
    </citation>
    <scope>NUCLEOTIDE SEQUENCE [LARGE SCALE GENOMIC DNA]</scope>
    <source>
        <strain evidence="3">M3125 / FGSC 7600</strain>
    </source>
</reference>
<organism evidence="2 3">
    <name type="scientific">Gibberella moniliformis (strain M3125 / FGSC 7600)</name>
    <name type="common">Maize ear and stalk rot fungus</name>
    <name type="synonym">Fusarium verticillioides</name>
    <dbReference type="NCBI Taxonomy" id="334819"/>
    <lineage>
        <taxon>Eukaryota</taxon>
        <taxon>Fungi</taxon>
        <taxon>Dikarya</taxon>
        <taxon>Ascomycota</taxon>
        <taxon>Pezizomycotina</taxon>
        <taxon>Sordariomycetes</taxon>
        <taxon>Hypocreomycetidae</taxon>
        <taxon>Hypocreales</taxon>
        <taxon>Nectriaceae</taxon>
        <taxon>Fusarium</taxon>
        <taxon>Fusarium fujikuroi species complex</taxon>
    </lineage>
</organism>
<dbReference type="RefSeq" id="XP_018760214.1">
    <property type="nucleotide sequence ID" value="XM_018906487.1"/>
</dbReference>
<dbReference type="KEGG" id="fvr:FVEG_17228"/>
<dbReference type="EMBL" id="DS022260">
    <property type="protein sequence ID" value="EWG54023.1"/>
    <property type="molecule type" value="Genomic_DNA"/>
</dbReference>
<sequence length="213" mass="23454">MNPCPGKPTDLVACGSERFGSYSAINTGLKSELWPDQDQLPDNPIPDCLGWTFKLPSDAVFPGEGSGVQSCRRACRYLKSKTLMMYDKQCVCTNATVSKHSPNRVPEEMCSFRWARKPCGGYPYSLRAALFSVYYASESKKPVPHAATPQDATSPTETKPAKTVAQTPGRSVGEIIEGVETEVQLQLLILEGGVWEIFAWMGRVMTKLVTPRE</sequence>
<gene>
    <name evidence="2" type="ORF">FVEG_17228</name>
</gene>
<accession>W7MRE7</accession>
<dbReference type="EMBL" id="CM000581">
    <property type="protein sequence ID" value="EWG54023.1"/>
    <property type="molecule type" value="Genomic_DNA"/>
</dbReference>
<evidence type="ECO:0000256" key="1">
    <source>
        <dbReference type="SAM" id="MobiDB-lite"/>
    </source>
</evidence>
<dbReference type="Proteomes" id="UP000009096">
    <property type="component" value="Chromosome 4"/>
</dbReference>
<proteinExistence type="predicted"/>
<dbReference type="OrthoDB" id="2537459at2759"/>
<evidence type="ECO:0000313" key="3">
    <source>
        <dbReference type="Proteomes" id="UP000009096"/>
    </source>
</evidence>
<dbReference type="GeneID" id="30074104"/>
<dbReference type="VEuPathDB" id="FungiDB:FVEG_17228"/>
<name>W7MRE7_GIBM7</name>
<evidence type="ECO:0000313" key="2">
    <source>
        <dbReference type="EMBL" id="EWG54023.1"/>
    </source>
</evidence>